<proteinExistence type="predicted"/>
<accession>A0ACC1NBL4</accession>
<keyword evidence="2" id="KW-1185">Reference proteome</keyword>
<dbReference type="EMBL" id="JANJQO010000583">
    <property type="protein sequence ID" value="KAJ2976454.1"/>
    <property type="molecule type" value="Genomic_DNA"/>
</dbReference>
<comment type="caution">
    <text evidence="1">The sequence shown here is derived from an EMBL/GenBank/DDBJ whole genome shotgun (WGS) entry which is preliminary data.</text>
</comment>
<dbReference type="Proteomes" id="UP001143910">
    <property type="component" value="Unassembled WGS sequence"/>
</dbReference>
<organism evidence="1 2">
    <name type="scientific">Zarea fungicola</name>
    <dbReference type="NCBI Taxonomy" id="93591"/>
    <lineage>
        <taxon>Eukaryota</taxon>
        <taxon>Fungi</taxon>
        <taxon>Dikarya</taxon>
        <taxon>Ascomycota</taxon>
        <taxon>Pezizomycotina</taxon>
        <taxon>Sordariomycetes</taxon>
        <taxon>Hypocreomycetidae</taxon>
        <taxon>Hypocreales</taxon>
        <taxon>Cordycipitaceae</taxon>
        <taxon>Zarea</taxon>
    </lineage>
</organism>
<gene>
    <name evidence="1" type="ORF">NQ176_g4942</name>
</gene>
<evidence type="ECO:0000313" key="1">
    <source>
        <dbReference type="EMBL" id="KAJ2976454.1"/>
    </source>
</evidence>
<protein>
    <submittedName>
        <fullName evidence="1">Uncharacterized protein</fullName>
    </submittedName>
</protein>
<sequence>MCFRCRRPCDYPQAADAAVAESATDAAHPVWVSSVHELKMTSIREAFSTQISMVLGNIENRHKAASTYFKTLHQRIPIIDEDSYFERLKIEPADDEPRCLHFDLLSLCILLAITVPMNGAISDRMMSLYTFAKGAVITLEDSETSSLALLQCRLLINAYEVGHGLYPAAYVSAGSNIRAAEAMGIDTESDPELLKDIMSPTERQLAKSVWNGMVLLRRYTSLESNRRSETLKTFTWSDMSFFDDQSSTPLSDTSGTRSESQVSTIAQKHFARLERASYILDQVLTHVHSPMDDMHFMSEEAGQLFRTIDSFRKLMRSEDTPTTQTSVDVEALCHMYVSIFKPLLNLNDMEN</sequence>
<name>A0ACC1NBL4_9HYPO</name>
<reference evidence="1" key="1">
    <citation type="submission" date="2022-08" db="EMBL/GenBank/DDBJ databases">
        <title>Genome Sequence of Lecanicillium fungicola.</title>
        <authorList>
            <person name="Buettner E."/>
        </authorList>
    </citation>
    <scope>NUCLEOTIDE SEQUENCE</scope>
    <source>
        <strain evidence="1">Babe33</strain>
    </source>
</reference>
<evidence type="ECO:0000313" key="2">
    <source>
        <dbReference type="Proteomes" id="UP001143910"/>
    </source>
</evidence>